<feature type="domain" description="HTH tetR-type" evidence="5">
    <location>
        <begin position="5"/>
        <end position="65"/>
    </location>
</feature>
<dbReference type="InterPro" id="IPR011075">
    <property type="entry name" value="TetR_C"/>
</dbReference>
<keyword evidence="3" id="KW-0804">Transcription</keyword>
<feature type="DNA-binding region" description="H-T-H motif" evidence="4">
    <location>
        <begin position="28"/>
        <end position="47"/>
    </location>
</feature>
<evidence type="ECO:0000313" key="7">
    <source>
        <dbReference type="Proteomes" id="UP000279994"/>
    </source>
</evidence>
<evidence type="ECO:0000256" key="1">
    <source>
        <dbReference type="ARBA" id="ARBA00023015"/>
    </source>
</evidence>
<proteinExistence type="predicted"/>
<evidence type="ECO:0000259" key="5">
    <source>
        <dbReference type="PROSITE" id="PS50977"/>
    </source>
</evidence>
<dbReference type="EMBL" id="RJSF01000009">
    <property type="protein sequence ID" value="RNM16308.1"/>
    <property type="molecule type" value="Genomic_DNA"/>
</dbReference>
<dbReference type="InterPro" id="IPR001647">
    <property type="entry name" value="HTH_TetR"/>
</dbReference>
<dbReference type="GO" id="GO:0003677">
    <property type="term" value="F:DNA binding"/>
    <property type="evidence" value="ECO:0007669"/>
    <property type="project" value="UniProtKB-UniRule"/>
</dbReference>
<dbReference type="AlphaFoldDB" id="A0A3N0GVZ0"/>
<dbReference type="SUPFAM" id="SSF48498">
    <property type="entry name" value="Tetracyclin repressor-like, C-terminal domain"/>
    <property type="match status" value="1"/>
</dbReference>
<keyword evidence="1" id="KW-0805">Transcription regulation</keyword>
<evidence type="ECO:0000256" key="2">
    <source>
        <dbReference type="ARBA" id="ARBA00023125"/>
    </source>
</evidence>
<dbReference type="Gene3D" id="1.10.10.60">
    <property type="entry name" value="Homeodomain-like"/>
    <property type="match status" value="1"/>
</dbReference>
<comment type="caution">
    <text evidence="6">The sequence shown here is derived from an EMBL/GenBank/DDBJ whole genome shotgun (WGS) entry which is preliminary data.</text>
</comment>
<dbReference type="Pfam" id="PF16925">
    <property type="entry name" value="TetR_C_13"/>
    <property type="match status" value="1"/>
</dbReference>
<accession>A0A3N0GVZ0</accession>
<evidence type="ECO:0000256" key="4">
    <source>
        <dbReference type="PROSITE-ProRule" id="PRU00335"/>
    </source>
</evidence>
<dbReference type="OrthoDB" id="326421at2"/>
<dbReference type="PANTHER" id="PTHR47506:SF6">
    <property type="entry name" value="HTH-TYPE TRANSCRIPTIONAL REPRESSOR NEMR"/>
    <property type="match status" value="1"/>
</dbReference>
<evidence type="ECO:0000313" key="6">
    <source>
        <dbReference type="EMBL" id="RNM16308.1"/>
    </source>
</evidence>
<dbReference type="InterPro" id="IPR009057">
    <property type="entry name" value="Homeodomain-like_sf"/>
</dbReference>
<sequence length="195" mass="21398">MSKGQDTKAAILDDAVGIASEVGFTGLTIGQLAERTGMSKSGLFAHFRSKEALQLETLARARERLTDVVVRPTLATPRGVKRVRALFDLWLYWATEVLEGGCIFVTGAIEYDDRPGPVRDALVQGERDWTELIVTVAGTAVSEGDFRADLDTEQFAFQVQALMYGFHHASRLMHDPKALERTRVAFDQLIAASAA</sequence>
<keyword evidence="7" id="KW-1185">Reference proteome</keyword>
<name>A0A3N0GVZ0_9ACTN</name>
<reference evidence="6 7" key="1">
    <citation type="submission" date="2018-11" db="EMBL/GenBank/DDBJ databases">
        <authorList>
            <person name="Li F."/>
        </authorList>
    </citation>
    <scope>NUCLEOTIDE SEQUENCE [LARGE SCALE GENOMIC DNA]</scope>
    <source>
        <strain evidence="6 7">Gsoil 818</strain>
    </source>
</reference>
<dbReference type="Proteomes" id="UP000279994">
    <property type="component" value="Unassembled WGS sequence"/>
</dbReference>
<dbReference type="RefSeq" id="WP_123221804.1">
    <property type="nucleotide sequence ID" value="NZ_RJSF01000009.1"/>
</dbReference>
<gene>
    <name evidence="6" type="ORF">EFL26_05000</name>
</gene>
<evidence type="ECO:0000256" key="3">
    <source>
        <dbReference type="ARBA" id="ARBA00023163"/>
    </source>
</evidence>
<organism evidence="6 7">
    <name type="scientific">Nocardioides pocheonensis</name>
    <dbReference type="NCBI Taxonomy" id="661485"/>
    <lineage>
        <taxon>Bacteria</taxon>
        <taxon>Bacillati</taxon>
        <taxon>Actinomycetota</taxon>
        <taxon>Actinomycetes</taxon>
        <taxon>Propionibacteriales</taxon>
        <taxon>Nocardioidaceae</taxon>
        <taxon>Nocardioides</taxon>
    </lineage>
</organism>
<dbReference type="Gene3D" id="1.10.357.10">
    <property type="entry name" value="Tetracycline Repressor, domain 2"/>
    <property type="match status" value="1"/>
</dbReference>
<dbReference type="PRINTS" id="PR00455">
    <property type="entry name" value="HTHTETR"/>
</dbReference>
<dbReference type="SUPFAM" id="SSF46689">
    <property type="entry name" value="Homeodomain-like"/>
    <property type="match status" value="1"/>
</dbReference>
<protein>
    <submittedName>
        <fullName evidence="6">TetR/AcrR family transcriptional regulator</fullName>
    </submittedName>
</protein>
<dbReference type="Pfam" id="PF00440">
    <property type="entry name" value="TetR_N"/>
    <property type="match status" value="1"/>
</dbReference>
<dbReference type="PANTHER" id="PTHR47506">
    <property type="entry name" value="TRANSCRIPTIONAL REGULATORY PROTEIN"/>
    <property type="match status" value="1"/>
</dbReference>
<keyword evidence="2 4" id="KW-0238">DNA-binding</keyword>
<dbReference type="PROSITE" id="PS50977">
    <property type="entry name" value="HTH_TETR_2"/>
    <property type="match status" value="1"/>
</dbReference>
<dbReference type="InterPro" id="IPR036271">
    <property type="entry name" value="Tet_transcr_reg_TetR-rel_C_sf"/>
</dbReference>